<gene>
    <name evidence="1" type="ORF">MENTE1834_LOCUS46353</name>
</gene>
<proteinExistence type="predicted"/>
<reference evidence="1" key="1">
    <citation type="submission" date="2023-11" db="EMBL/GenBank/DDBJ databases">
        <authorList>
            <person name="Poullet M."/>
        </authorList>
    </citation>
    <scope>NUCLEOTIDE SEQUENCE</scope>
    <source>
        <strain evidence="1">E1834</strain>
    </source>
</reference>
<evidence type="ECO:0000313" key="1">
    <source>
        <dbReference type="EMBL" id="CAK5118787.1"/>
    </source>
</evidence>
<organism evidence="1 2">
    <name type="scientific">Meloidogyne enterolobii</name>
    <name type="common">Root-knot nematode worm</name>
    <name type="synonym">Meloidogyne mayaguensis</name>
    <dbReference type="NCBI Taxonomy" id="390850"/>
    <lineage>
        <taxon>Eukaryota</taxon>
        <taxon>Metazoa</taxon>
        <taxon>Ecdysozoa</taxon>
        <taxon>Nematoda</taxon>
        <taxon>Chromadorea</taxon>
        <taxon>Rhabditida</taxon>
        <taxon>Tylenchina</taxon>
        <taxon>Tylenchomorpha</taxon>
        <taxon>Tylenchoidea</taxon>
        <taxon>Meloidogynidae</taxon>
        <taxon>Meloidogyninae</taxon>
        <taxon>Meloidogyne</taxon>
    </lineage>
</organism>
<evidence type="ECO:0000313" key="2">
    <source>
        <dbReference type="Proteomes" id="UP001497535"/>
    </source>
</evidence>
<protein>
    <submittedName>
        <fullName evidence="1">Uncharacterized protein</fullName>
    </submittedName>
</protein>
<dbReference type="Proteomes" id="UP001497535">
    <property type="component" value="Unassembled WGS sequence"/>
</dbReference>
<comment type="caution">
    <text evidence="1">The sequence shown here is derived from an EMBL/GenBank/DDBJ whole genome shotgun (WGS) entry which is preliminary data.</text>
</comment>
<name>A0ACB1B4Y8_MELEN</name>
<dbReference type="EMBL" id="CAVMJV010000167">
    <property type="protein sequence ID" value="CAK5118787.1"/>
    <property type="molecule type" value="Genomic_DNA"/>
</dbReference>
<sequence>MTTSANLESPIYVFQLPARIVNELATLLDPGDCWETIAFLMPGIQDIDTEACKKLALTSDGHPTETLLRIWGSKGYRILDLYKIFFRAKLIRCMQILLPFVEPKFHKYAQVCDEEPQQQQAPFPSIGRNNLINNNLNESKKASVAKQGSFGVYSRKVLRVLHNLCPNNNNTRNAILTGLQSTLTVPYSDIIIATQNWAQEQILGKGGYGVVYKGNWKHTEVAVKRIQGKKNGRGEEYEQHQKERLRQSLQELRTLAKFRHDNILSLYGYSLDGPEPCLIYQFMSNGSLEDRLLCRNSTPPLDWPLRLSISKGVSCGLHFLHTTGTMPIIHGDVKSANILLDKHFEPKLGDFGLSRDGQLENFEDGKKPMIASHIKGTLAYLPPEFTTSQILTTKLDVYSFGVVLLEMASGQRAFLSNREPQGLVEYTNKYYRLDGGVKMAEILSDKRIVIGERGERKF</sequence>
<keyword evidence="2" id="KW-1185">Reference proteome</keyword>
<accession>A0ACB1B4Y8</accession>